<dbReference type="AlphaFoldDB" id="A0A6G9AN09"/>
<dbReference type="GO" id="GO:0006749">
    <property type="term" value="P:glutathione metabolic process"/>
    <property type="evidence" value="ECO:0007669"/>
    <property type="project" value="TreeGrafter"/>
</dbReference>
<evidence type="ECO:0000313" key="3">
    <source>
        <dbReference type="Proteomes" id="UP000501802"/>
    </source>
</evidence>
<name>A0A6G9AN09_9BACT</name>
<dbReference type="GO" id="GO:0005829">
    <property type="term" value="C:cytosol"/>
    <property type="evidence" value="ECO:0007669"/>
    <property type="project" value="TreeGrafter"/>
</dbReference>
<sequence length="560" mass="60379">MRPTDTVKTYDSVTLSILWARLLAVVDEAGITLQRTAFSTGTRESNDFAIVLMDTDGNSVAQSATSVPAFMGVLPMLTRAMLSDYFPADTWQAGDVVITNDPWLCAGAKADVGLVTPIFRSQSDFGAMKLIGFIGCIAHSPDMGGILWGAGARDLYEEGLLIPPTKLYEAGKPNQLLFSLIEANVRAAQQTIGDIRAQVAAIEQGIRSLMRMMDEHQMDDLEALGNQVIRASEQAMREAIRKAPDGTYHYFYPADGDGLDEPAYINCTVTIQNDEICVDYAGTSKAHSLAINAVFNYVYAYTAYPIKCVFSPDVPSNEGSFRAIRVSAPKGSLLNAQRPVPLGGRYVTGNLLHAPLFGALAQAVPTQVQADCGSACWSIVLNGQKETLVKTKKGIENRKTEFVEYCFLNGGYGARPNMDGINTLSFPTNVANVPIEVLERNAPVLVTEKSLRAGTGGNGRFRGGLGQTFSFRMVGNEPITISILTEKLKTQPHGLLGGDAGKGGALYSTPERFLPPKGLAKLRFGEEVILQLPGSGGYGPATEREVSAIKRDRDLGYIID</sequence>
<dbReference type="PANTHER" id="PTHR11365:SF23">
    <property type="entry name" value="HYPOTHETICAL 5-OXOPROLINASE (EUROFUNG)-RELATED"/>
    <property type="match status" value="1"/>
</dbReference>
<dbReference type="GO" id="GO:0017168">
    <property type="term" value="F:5-oxoprolinase (ATP-hydrolyzing) activity"/>
    <property type="evidence" value="ECO:0007669"/>
    <property type="project" value="TreeGrafter"/>
</dbReference>
<feature type="domain" description="Hydantoinase B/oxoprolinase" evidence="1">
    <location>
        <begin position="11"/>
        <end position="540"/>
    </location>
</feature>
<dbReference type="InterPro" id="IPR045079">
    <property type="entry name" value="Oxoprolinase-like"/>
</dbReference>
<keyword evidence="3" id="KW-1185">Reference proteome</keyword>
<gene>
    <name evidence="2" type="ORF">G8759_14050</name>
</gene>
<proteinExistence type="predicted"/>
<organism evidence="2 3">
    <name type="scientific">Spirosoma aureum</name>
    <dbReference type="NCBI Taxonomy" id="2692134"/>
    <lineage>
        <taxon>Bacteria</taxon>
        <taxon>Pseudomonadati</taxon>
        <taxon>Bacteroidota</taxon>
        <taxon>Cytophagia</taxon>
        <taxon>Cytophagales</taxon>
        <taxon>Cytophagaceae</taxon>
        <taxon>Spirosoma</taxon>
    </lineage>
</organism>
<dbReference type="PANTHER" id="PTHR11365">
    <property type="entry name" value="5-OXOPROLINASE RELATED"/>
    <property type="match status" value="1"/>
</dbReference>
<dbReference type="InterPro" id="IPR003692">
    <property type="entry name" value="Hydantoinase_B"/>
</dbReference>
<dbReference type="EMBL" id="CP050063">
    <property type="protein sequence ID" value="QIP13665.1"/>
    <property type="molecule type" value="Genomic_DNA"/>
</dbReference>
<dbReference type="Proteomes" id="UP000501802">
    <property type="component" value="Chromosome"/>
</dbReference>
<dbReference type="Pfam" id="PF02538">
    <property type="entry name" value="Hydantoinase_B"/>
    <property type="match status" value="1"/>
</dbReference>
<evidence type="ECO:0000259" key="1">
    <source>
        <dbReference type="Pfam" id="PF02538"/>
    </source>
</evidence>
<protein>
    <submittedName>
        <fullName evidence="2">Hydantoinase B/oxoprolinase family protein</fullName>
    </submittedName>
</protein>
<reference evidence="2 3" key="1">
    <citation type="submission" date="2020-03" db="EMBL/GenBank/DDBJ databases">
        <authorList>
            <person name="Kim M.K."/>
        </authorList>
    </citation>
    <scope>NUCLEOTIDE SEQUENCE [LARGE SCALE GENOMIC DNA]</scope>
    <source>
        <strain evidence="2 3">BT328</strain>
    </source>
</reference>
<dbReference type="RefSeq" id="WP_167208953.1">
    <property type="nucleotide sequence ID" value="NZ_CP050063.1"/>
</dbReference>
<dbReference type="KEGG" id="spib:G8759_14050"/>
<accession>A0A6G9AN09</accession>
<evidence type="ECO:0000313" key="2">
    <source>
        <dbReference type="EMBL" id="QIP13665.1"/>
    </source>
</evidence>